<reference evidence="1 2" key="1">
    <citation type="submission" date="2023-03" db="EMBL/GenBank/DDBJ databases">
        <title>Altererythrobacter sp. CAU 1644 isolated from sand.</title>
        <authorList>
            <person name="Kim W."/>
        </authorList>
    </citation>
    <scope>NUCLEOTIDE SEQUENCE [LARGE SCALE GENOMIC DNA]</scope>
    <source>
        <strain evidence="1 2">CAU 1644</strain>
    </source>
</reference>
<gene>
    <name evidence="1" type="ORF">P7228_09160</name>
</gene>
<evidence type="ECO:0000313" key="1">
    <source>
        <dbReference type="EMBL" id="WFL76169.1"/>
    </source>
</evidence>
<organism evidence="1 2">
    <name type="scientific">Altererythrobacter arenosus</name>
    <dbReference type="NCBI Taxonomy" id="3032592"/>
    <lineage>
        <taxon>Bacteria</taxon>
        <taxon>Pseudomonadati</taxon>
        <taxon>Pseudomonadota</taxon>
        <taxon>Alphaproteobacteria</taxon>
        <taxon>Sphingomonadales</taxon>
        <taxon>Erythrobacteraceae</taxon>
        <taxon>Altererythrobacter</taxon>
    </lineage>
</organism>
<sequence length="103" mass="11730">MNFEPDRLGENIEEIATRSHAKPVTEELSKLKEALKSEFPKAVWIEFEFRQQLRIHIDVRTIEEVTLIEARLPALCGGAFSGVFSGRTPNHAFLHRVTASVDR</sequence>
<protein>
    <submittedName>
        <fullName evidence="1">Uncharacterized protein</fullName>
    </submittedName>
</protein>
<name>A0ABY8FMB8_9SPHN</name>
<dbReference type="EMBL" id="CP121106">
    <property type="protein sequence ID" value="WFL76169.1"/>
    <property type="molecule type" value="Genomic_DNA"/>
</dbReference>
<dbReference type="Proteomes" id="UP001215827">
    <property type="component" value="Chromosome"/>
</dbReference>
<proteinExistence type="predicted"/>
<evidence type="ECO:0000313" key="2">
    <source>
        <dbReference type="Proteomes" id="UP001215827"/>
    </source>
</evidence>
<dbReference type="RefSeq" id="WP_278014935.1">
    <property type="nucleotide sequence ID" value="NZ_CP121106.1"/>
</dbReference>
<keyword evidence="2" id="KW-1185">Reference proteome</keyword>
<accession>A0ABY8FMB8</accession>